<dbReference type="EMBL" id="VSSR01000055">
    <property type="protein sequence ID" value="TYL77416.1"/>
    <property type="molecule type" value="Genomic_DNA"/>
</dbReference>
<name>A0A5S4WDB6_9BRAD</name>
<dbReference type="AlphaFoldDB" id="A0A5S4WDB6"/>
<evidence type="ECO:0000259" key="1">
    <source>
        <dbReference type="Pfam" id="PF21834"/>
    </source>
</evidence>
<dbReference type="OrthoDB" id="7575967at2"/>
<dbReference type="InterPro" id="IPR054189">
    <property type="entry name" value="DUF6894"/>
</dbReference>
<evidence type="ECO:0000313" key="2">
    <source>
        <dbReference type="EMBL" id="TYL77416.1"/>
    </source>
</evidence>
<dbReference type="Pfam" id="PF21834">
    <property type="entry name" value="DUF6894"/>
    <property type="match status" value="1"/>
</dbReference>
<keyword evidence="3" id="KW-1185">Reference proteome</keyword>
<dbReference type="RefSeq" id="WP_148754555.1">
    <property type="nucleotide sequence ID" value="NZ_VSSR01000055.1"/>
</dbReference>
<dbReference type="Proteomes" id="UP000324853">
    <property type="component" value="Unassembled WGS sequence"/>
</dbReference>
<accession>A0A5S4WDB6</accession>
<organism evidence="2 3">
    <name type="scientific">Bradyrhizobium cytisi</name>
    <dbReference type="NCBI Taxonomy" id="515489"/>
    <lineage>
        <taxon>Bacteria</taxon>
        <taxon>Pseudomonadati</taxon>
        <taxon>Pseudomonadota</taxon>
        <taxon>Alphaproteobacteria</taxon>
        <taxon>Hyphomicrobiales</taxon>
        <taxon>Nitrobacteraceae</taxon>
        <taxon>Bradyrhizobium</taxon>
    </lineage>
</organism>
<comment type="caution">
    <text evidence="2">The sequence shown here is derived from an EMBL/GenBank/DDBJ whole genome shotgun (WGS) entry which is preliminary data.</text>
</comment>
<protein>
    <recommendedName>
        <fullName evidence="1">DUF6894 domain-containing protein</fullName>
    </recommendedName>
</protein>
<evidence type="ECO:0000313" key="3">
    <source>
        <dbReference type="Proteomes" id="UP000324853"/>
    </source>
</evidence>
<sequence length="76" mass="8480">MPRFFFVVADGRNMEIQNDGLELPDRDAAWVEATTACGELLRDLDGKLLPGDQWCMKVKDATGADIYLLEFKTSAV</sequence>
<proteinExistence type="predicted"/>
<reference evidence="2 3" key="1">
    <citation type="submission" date="2019-08" db="EMBL/GenBank/DDBJ databases">
        <title>Bradyrhizobium hipponensis sp. nov., a rhizobium isolated from a Lupinus angustifolius root nodule in Tunisia.</title>
        <authorList>
            <person name="Off K."/>
            <person name="Rejili M."/>
            <person name="Mars M."/>
            <person name="Brachmann A."/>
            <person name="Marin M."/>
        </authorList>
    </citation>
    <scope>NUCLEOTIDE SEQUENCE [LARGE SCALE GENOMIC DNA]</scope>
    <source>
        <strain evidence="2 3">CTAW11</strain>
    </source>
</reference>
<feature type="domain" description="DUF6894" evidence="1">
    <location>
        <begin position="3"/>
        <end position="71"/>
    </location>
</feature>
<gene>
    <name evidence="2" type="ORF">FXB38_29835</name>
</gene>